<dbReference type="PROSITE" id="PS51831">
    <property type="entry name" value="HD"/>
    <property type="match status" value="1"/>
</dbReference>
<dbReference type="SMART" id="SM00471">
    <property type="entry name" value="HDc"/>
    <property type="match status" value="1"/>
</dbReference>
<dbReference type="Pfam" id="PF13487">
    <property type="entry name" value="HD_5"/>
    <property type="match status" value="1"/>
</dbReference>
<sequence>MSTRSIAATGLRHRPHLSLSWRFLLFAIGVMLLNGLLLSSRTDHTIETAFLHQADQKIHLLLDQIKRNVEQGRLTLDDSTLAQEVIYLNQHSRFSDQLNVLALYAFNDQGEVIAHSAGNRAPKDMSADSPYYRVVIEGLTSLGEAHEVNPMTGKLKGDYLLPMMLPDGTRAGIEAEIDITGLEAAISSFDAPFEQSMWISIILSSLLLLLALGGLIYKRLTKPVEHLHQTVLALSAGNLESRVKHGSSDEVGQLGAGINHLADSIQSLLREQEETYLATLSSLAKALQAKDPYTAAHSGRVSRYAVRLGQQIGLDDVQLELLKKGALMHDLGKIGIHDTILNKPTALTDEEYREMRKHPVMTAAIMKPLKHFRAFAEIAAWHHERWDGKGYPDGLAGDKIPLLARIVAIADTWDAMTGDRVYRRGMPRARALDILESEQDQGQFDPELIRAFISMIKAELAAAPTDAEADACRVSLTE</sequence>
<name>A0ABN1I2Q0_9GAMM</name>
<dbReference type="PROSITE" id="PS50885">
    <property type="entry name" value="HAMP"/>
    <property type="match status" value="1"/>
</dbReference>
<dbReference type="InterPro" id="IPR003660">
    <property type="entry name" value="HAMP_dom"/>
</dbReference>
<evidence type="ECO:0000259" key="2">
    <source>
        <dbReference type="PROSITE" id="PS50885"/>
    </source>
</evidence>
<evidence type="ECO:0008006" key="7">
    <source>
        <dbReference type="Google" id="ProtNLM"/>
    </source>
</evidence>
<feature type="domain" description="HAMP" evidence="2">
    <location>
        <begin position="218"/>
        <end position="270"/>
    </location>
</feature>
<dbReference type="PROSITE" id="PS51832">
    <property type="entry name" value="HD_GYP"/>
    <property type="match status" value="1"/>
</dbReference>
<dbReference type="InterPro" id="IPR052020">
    <property type="entry name" value="Cyclic_di-GMP/3'3'-cGAMP_PDE"/>
</dbReference>
<dbReference type="Proteomes" id="UP001499915">
    <property type="component" value="Unassembled WGS sequence"/>
</dbReference>
<evidence type="ECO:0000313" key="6">
    <source>
        <dbReference type="Proteomes" id="UP001499915"/>
    </source>
</evidence>
<evidence type="ECO:0000259" key="3">
    <source>
        <dbReference type="PROSITE" id="PS51831"/>
    </source>
</evidence>
<feature type="domain" description="HD-GYP" evidence="4">
    <location>
        <begin position="272"/>
        <end position="468"/>
    </location>
</feature>
<dbReference type="SMART" id="SM00304">
    <property type="entry name" value="HAMP"/>
    <property type="match status" value="1"/>
</dbReference>
<dbReference type="InterPro" id="IPR006674">
    <property type="entry name" value="HD_domain"/>
</dbReference>
<protein>
    <recommendedName>
        <fullName evidence="7">HD domain-containing protein</fullName>
    </recommendedName>
</protein>
<dbReference type="Gene3D" id="1.10.3210.10">
    <property type="entry name" value="Hypothetical protein af1432"/>
    <property type="match status" value="1"/>
</dbReference>
<dbReference type="SUPFAM" id="SSF158472">
    <property type="entry name" value="HAMP domain-like"/>
    <property type="match status" value="1"/>
</dbReference>
<gene>
    <name evidence="5" type="ORF">GCM10009104_03420</name>
</gene>
<dbReference type="PANTHER" id="PTHR45228">
    <property type="entry name" value="CYCLIC DI-GMP PHOSPHODIESTERASE TM_0186-RELATED"/>
    <property type="match status" value="1"/>
</dbReference>
<dbReference type="RefSeq" id="WP_343801318.1">
    <property type="nucleotide sequence ID" value="NZ_BAAAET010000001.1"/>
</dbReference>
<dbReference type="PANTHER" id="PTHR45228:SF1">
    <property type="entry name" value="CYCLIC DI-GMP PHOSPHODIESTERASE TM_0186"/>
    <property type="match status" value="1"/>
</dbReference>
<dbReference type="CDD" id="cd00077">
    <property type="entry name" value="HDc"/>
    <property type="match status" value="1"/>
</dbReference>
<dbReference type="CDD" id="cd06225">
    <property type="entry name" value="HAMP"/>
    <property type="match status" value="1"/>
</dbReference>
<evidence type="ECO:0000313" key="5">
    <source>
        <dbReference type="EMBL" id="GAA0681960.1"/>
    </source>
</evidence>
<dbReference type="SUPFAM" id="SSF109604">
    <property type="entry name" value="HD-domain/PDEase-like"/>
    <property type="match status" value="1"/>
</dbReference>
<proteinExistence type="predicted"/>
<dbReference type="EMBL" id="BAAAET010000001">
    <property type="protein sequence ID" value="GAA0681960.1"/>
    <property type="molecule type" value="Genomic_DNA"/>
</dbReference>
<dbReference type="InterPro" id="IPR003607">
    <property type="entry name" value="HD/PDEase_dom"/>
</dbReference>
<evidence type="ECO:0000259" key="4">
    <source>
        <dbReference type="PROSITE" id="PS51832"/>
    </source>
</evidence>
<comment type="caution">
    <text evidence="5">The sequence shown here is derived from an EMBL/GenBank/DDBJ whole genome shotgun (WGS) entry which is preliminary data.</text>
</comment>
<keyword evidence="6" id="KW-1185">Reference proteome</keyword>
<keyword evidence="1" id="KW-0812">Transmembrane</keyword>
<keyword evidence="1" id="KW-1133">Transmembrane helix</keyword>
<dbReference type="InterPro" id="IPR037522">
    <property type="entry name" value="HD_GYP_dom"/>
</dbReference>
<accession>A0ABN1I2Q0</accession>
<dbReference type="Gene3D" id="6.10.340.10">
    <property type="match status" value="1"/>
</dbReference>
<keyword evidence="1" id="KW-0472">Membrane</keyword>
<reference evidence="5 6" key="1">
    <citation type="journal article" date="2019" name="Int. J. Syst. Evol. Microbiol.">
        <title>The Global Catalogue of Microorganisms (GCM) 10K type strain sequencing project: providing services to taxonomists for standard genome sequencing and annotation.</title>
        <authorList>
            <consortium name="The Broad Institute Genomics Platform"/>
            <consortium name="The Broad Institute Genome Sequencing Center for Infectious Disease"/>
            <person name="Wu L."/>
            <person name="Ma J."/>
        </authorList>
    </citation>
    <scope>NUCLEOTIDE SEQUENCE [LARGE SCALE GENOMIC DNA]</scope>
    <source>
        <strain evidence="5 6">JCM 15134</strain>
    </source>
</reference>
<dbReference type="Pfam" id="PF00672">
    <property type="entry name" value="HAMP"/>
    <property type="match status" value="1"/>
</dbReference>
<feature type="transmembrane region" description="Helical" evidence="1">
    <location>
        <begin position="21"/>
        <end position="38"/>
    </location>
</feature>
<organism evidence="5 6">
    <name type="scientific">Marinobacterium maritimum</name>
    <dbReference type="NCBI Taxonomy" id="500162"/>
    <lineage>
        <taxon>Bacteria</taxon>
        <taxon>Pseudomonadati</taxon>
        <taxon>Pseudomonadota</taxon>
        <taxon>Gammaproteobacteria</taxon>
        <taxon>Oceanospirillales</taxon>
        <taxon>Oceanospirillaceae</taxon>
        <taxon>Marinobacterium</taxon>
    </lineage>
</organism>
<feature type="transmembrane region" description="Helical" evidence="1">
    <location>
        <begin position="197"/>
        <end position="217"/>
    </location>
</feature>
<feature type="domain" description="HD" evidence="3">
    <location>
        <begin position="294"/>
        <end position="416"/>
    </location>
</feature>
<evidence type="ECO:0000256" key="1">
    <source>
        <dbReference type="SAM" id="Phobius"/>
    </source>
</evidence>